<accession>A0AAF0TH98</accession>
<reference evidence="1" key="1">
    <citation type="submission" date="2023-08" db="EMBL/GenBank/DDBJ databases">
        <title>A de novo genome assembly of Solanum verrucosum Schlechtendal, a Mexican diploid species geographically isolated from the other diploid A-genome species in potato relatives.</title>
        <authorList>
            <person name="Hosaka K."/>
        </authorList>
    </citation>
    <scope>NUCLEOTIDE SEQUENCE</scope>
    <source>
        <tissue evidence="1">Young leaves</tissue>
    </source>
</reference>
<evidence type="ECO:0000313" key="2">
    <source>
        <dbReference type="Proteomes" id="UP001234989"/>
    </source>
</evidence>
<dbReference type="Gene3D" id="3.10.10.10">
    <property type="entry name" value="HIV Type 1 Reverse Transcriptase, subunit A, domain 1"/>
    <property type="match status" value="1"/>
</dbReference>
<name>A0AAF0TH98_SOLVR</name>
<dbReference type="SUPFAM" id="SSF56672">
    <property type="entry name" value="DNA/RNA polymerases"/>
    <property type="match status" value="1"/>
</dbReference>
<dbReference type="AlphaFoldDB" id="A0AAF0TH98"/>
<dbReference type="InterPro" id="IPR053134">
    <property type="entry name" value="RNA-dir_DNA_polymerase"/>
</dbReference>
<dbReference type="PANTHER" id="PTHR24559">
    <property type="entry name" value="TRANSPOSON TY3-I GAG-POL POLYPROTEIN"/>
    <property type="match status" value="1"/>
</dbReference>
<evidence type="ECO:0008006" key="3">
    <source>
        <dbReference type="Google" id="ProtNLM"/>
    </source>
</evidence>
<proteinExistence type="predicted"/>
<dbReference type="EMBL" id="CP133614">
    <property type="protein sequence ID" value="WMV18789.1"/>
    <property type="molecule type" value="Genomic_DNA"/>
</dbReference>
<dbReference type="Proteomes" id="UP001234989">
    <property type="component" value="Chromosome 3"/>
</dbReference>
<keyword evidence="2" id="KW-1185">Reference proteome</keyword>
<sequence>MDSILVFHEFPNVFPADLPCVPPNRGIDSAIDLELGTKSIFISPYRMALTELKDLKDELQDLLDKGFILHSVSPWGEPVLFGKENDGTMRMCMDYTKLNKVMIKNKYPLLCIDDLFDKLLEYHCSPR</sequence>
<evidence type="ECO:0000313" key="1">
    <source>
        <dbReference type="EMBL" id="WMV18789.1"/>
    </source>
</evidence>
<dbReference type="InterPro" id="IPR043502">
    <property type="entry name" value="DNA/RNA_pol_sf"/>
</dbReference>
<dbReference type="PANTHER" id="PTHR24559:SF444">
    <property type="entry name" value="REVERSE TRANSCRIPTASE DOMAIN-CONTAINING PROTEIN"/>
    <property type="match status" value="1"/>
</dbReference>
<organism evidence="1 2">
    <name type="scientific">Solanum verrucosum</name>
    <dbReference type="NCBI Taxonomy" id="315347"/>
    <lineage>
        <taxon>Eukaryota</taxon>
        <taxon>Viridiplantae</taxon>
        <taxon>Streptophyta</taxon>
        <taxon>Embryophyta</taxon>
        <taxon>Tracheophyta</taxon>
        <taxon>Spermatophyta</taxon>
        <taxon>Magnoliopsida</taxon>
        <taxon>eudicotyledons</taxon>
        <taxon>Gunneridae</taxon>
        <taxon>Pentapetalae</taxon>
        <taxon>asterids</taxon>
        <taxon>lamiids</taxon>
        <taxon>Solanales</taxon>
        <taxon>Solanaceae</taxon>
        <taxon>Solanoideae</taxon>
        <taxon>Solaneae</taxon>
        <taxon>Solanum</taxon>
    </lineage>
</organism>
<protein>
    <recommendedName>
        <fullName evidence="3">Reverse transcriptase</fullName>
    </recommendedName>
</protein>
<gene>
    <name evidence="1" type="ORF">MTR67_012174</name>
</gene>